<evidence type="ECO:0000256" key="3">
    <source>
        <dbReference type="ARBA" id="ARBA00022771"/>
    </source>
</evidence>
<protein>
    <submittedName>
        <fullName evidence="10">Protein ALP1-like</fullName>
    </submittedName>
</protein>
<feature type="compositionally biased region" description="Polar residues" evidence="8">
    <location>
        <begin position="94"/>
        <end position="103"/>
    </location>
</feature>
<sequence>MAKCCACKHRSERDVCKFLKFRKSPAKRRKWANGLRIIGSPGQRLVCSCHFPNNDPSKTPSAPSPSPSKKLSNRTNARRGLFSSTPYDHGYARESSTSDHSFPNESSSLGDSGLDNSVETSNIEFNSNNEVIYSGKNNSSPWKVTPLKQRVFAENEVLKRKVKDLEEQLVRTQSELSDALRVCSKKTEEISRQSEYFELKMKEADNDFQKKLNVTVDNFKFKLQEVEEKHKAGLIEAEVKLKTKLKEAEEMYRERLTEAEVKFNTKLKNAEETFRARLTETEVDFSYKLKHTEQDYKARLSGAEDGFQLKFKKTEEEYKNKLKELQSKLHSQCKELELYAKVSLALKNEQKEFKEKHKTAEERHLFKNFITEENISHYTGLPNLGTYYWLLSLVAENIVYYFGAAVRCLSREDQLFMTLFKLRRNISHQVLADWFKVSLYTVSNVILTWISVLHIILVEGIMNRNVPSLQKVRCSMPEVFRMYPNCRMIFDCTEVEVQVPSLMSNQNEVYSSYKSRTTFKALIVIAPNGTIIYVSDLFPGSTSDKVLVYNCGVLDLLHAGDAVMADKGFPIGDILPPGVDLNLPPFKETPQFTRGQVFQTLQIAKSRIHVERAILRVKYFHILDKIPHSLFQFASKVFQVCAGLTNLRCSLIREVEDAMREM</sequence>
<dbReference type="GO" id="GO:0003677">
    <property type="term" value="F:DNA binding"/>
    <property type="evidence" value="ECO:0007669"/>
    <property type="project" value="UniProtKB-UniRule"/>
</dbReference>
<keyword evidence="11" id="KW-1185">Reference proteome</keyword>
<keyword evidence="7" id="KW-0175">Coiled coil</keyword>
<evidence type="ECO:0000256" key="5">
    <source>
        <dbReference type="ARBA" id="ARBA00023125"/>
    </source>
</evidence>
<keyword evidence="4" id="KW-0862">Zinc</keyword>
<feature type="coiled-coil region" evidence="7">
    <location>
        <begin position="234"/>
        <end position="273"/>
    </location>
</feature>
<dbReference type="InterPro" id="IPR006612">
    <property type="entry name" value="THAP_Znf"/>
</dbReference>
<feature type="region of interest" description="Disordered" evidence="8">
    <location>
        <begin position="50"/>
        <end position="115"/>
    </location>
</feature>
<evidence type="ECO:0000259" key="9">
    <source>
        <dbReference type="PROSITE" id="PS50950"/>
    </source>
</evidence>
<accession>A0AAE1HCQ8</accession>
<evidence type="ECO:0000256" key="8">
    <source>
        <dbReference type="SAM" id="MobiDB-lite"/>
    </source>
</evidence>
<comment type="caution">
    <text evidence="10">The sequence shown here is derived from an EMBL/GenBank/DDBJ whole genome shotgun (WGS) entry which is preliminary data.</text>
</comment>
<dbReference type="EMBL" id="JAHWGI010000935">
    <property type="protein sequence ID" value="KAK3918331.1"/>
    <property type="molecule type" value="Genomic_DNA"/>
</dbReference>
<proteinExistence type="predicted"/>
<evidence type="ECO:0000256" key="1">
    <source>
        <dbReference type="ARBA" id="ARBA00001968"/>
    </source>
</evidence>
<dbReference type="PANTHER" id="PTHR23080:SF133">
    <property type="entry name" value="SI:CH211-262I1.5-RELATED"/>
    <property type="match status" value="1"/>
</dbReference>
<reference evidence="10" key="2">
    <citation type="journal article" date="2023" name="BMC Genomics">
        <title>Pest status, molecular evolution, and epigenetic factors derived from the genome assembly of Frankliniella fusca, a thysanopteran phytovirus vector.</title>
        <authorList>
            <person name="Catto M.A."/>
            <person name="Labadie P.E."/>
            <person name="Jacobson A.L."/>
            <person name="Kennedy G.G."/>
            <person name="Srinivasan R."/>
            <person name="Hunt B.G."/>
        </authorList>
    </citation>
    <scope>NUCLEOTIDE SEQUENCE</scope>
    <source>
        <strain evidence="10">PL_HMW_Pooled</strain>
    </source>
</reference>
<dbReference type="AlphaFoldDB" id="A0AAE1HCQ8"/>
<dbReference type="Pfam" id="PF13359">
    <property type="entry name" value="DDE_Tnp_4"/>
    <property type="match status" value="1"/>
</dbReference>
<dbReference type="PANTHER" id="PTHR23080">
    <property type="entry name" value="THAP DOMAIN PROTEIN"/>
    <property type="match status" value="1"/>
</dbReference>
<feature type="coiled-coil region" evidence="7">
    <location>
        <begin position="148"/>
        <end position="182"/>
    </location>
</feature>
<evidence type="ECO:0000256" key="6">
    <source>
        <dbReference type="PROSITE-ProRule" id="PRU00309"/>
    </source>
</evidence>
<comment type="cofactor">
    <cofactor evidence="1">
        <name>a divalent metal cation</name>
        <dbReference type="ChEBI" id="CHEBI:60240"/>
    </cofactor>
</comment>
<keyword evidence="3 6" id="KW-0863">Zinc-finger</keyword>
<feature type="domain" description="THAP-type" evidence="9">
    <location>
        <begin position="1"/>
        <end position="68"/>
    </location>
</feature>
<gene>
    <name evidence="10" type="ORF">KUF71_000903</name>
</gene>
<dbReference type="InterPro" id="IPR027806">
    <property type="entry name" value="HARBI1_dom"/>
</dbReference>
<dbReference type="GO" id="GO:0008270">
    <property type="term" value="F:zinc ion binding"/>
    <property type="evidence" value="ECO:0007669"/>
    <property type="project" value="UniProtKB-KW"/>
</dbReference>
<evidence type="ECO:0000256" key="2">
    <source>
        <dbReference type="ARBA" id="ARBA00022723"/>
    </source>
</evidence>
<evidence type="ECO:0000256" key="7">
    <source>
        <dbReference type="SAM" id="Coils"/>
    </source>
</evidence>
<dbReference type="Proteomes" id="UP001219518">
    <property type="component" value="Unassembled WGS sequence"/>
</dbReference>
<name>A0AAE1HCQ8_9NEOP</name>
<reference evidence="10" key="1">
    <citation type="submission" date="2021-07" db="EMBL/GenBank/DDBJ databases">
        <authorList>
            <person name="Catto M.A."/>
            <person name="Jacobson A."/>
            <person name="Kennedy G."/>
            <person name="Labadie P."/>
            <person name="Hunt B.G."/>
            <person name="Srinivasan R."/>
        </authorList>
    </citation>
    <scope>NUCLEOTIDE SEQUENCE</scope>
    <source>
        <strain evidence="10">PL_HMW_Pooled</strain>
        <tissue evidence="10">Head</tissue>
    </source>
</reference>
<feature type="coiled-coil region" evidence="7">
    <location>
        <begin position="308"/>
        <end position="363"/>
    </location>
</feature>
<keyword evidence="2" id="KW-0479">Metal-binding</keyword>
<organism evidence="10 11">
    <name type="scientific">Frankliniella fusca</name>
    <dbReference type="NCBI Taxonomy" id="407009"/>
    <lineage>
        <taxon>Eukaryota</taxon>
        <taxon>Metazoa</taxon>
        <taxon>Ecdysozoa</taxon>
        <taxon>Arthropoda</taxon>
        <taxon>Hexapoda</taxon>
        <taxon>Insecta</taxon>
        <taxon>Pterygota</taxon>
        <taxon>Neoptera</taxon>
        <taxon>Paraneoptera</taxon>
        <taxon>Thysanoptera</taxon>
        <taxon>Terebrantia</taxon>
        <taxon>Thripoidea</taxon>
        <taxon>Thripidae</taxon>
        <taxon>Frankliniella</taxon>
    </lineage>
</organism>
<dbReference type="Pfam" id="PF13613">
    <property type="entry name" value="HTH_Tnp_4"/>
    <property type="match status" value="1"/>
</dbReference>
<feature type="compositionally biased region" description="Low complexity" evidence="8">
    <location>
        <begin position="104"/>
        <end position="115"/>
    </location>
</feature>
<evidence type="ECO:0000313" key="11">
    <source>
        <dbReference type="Proteomes" id="UP001219518"/>
    </source>
</evidence>
<evidence type="ECO:0000256" key="4">
    <source>
        <dbReference type="ARBA" id="ARBA00022833"/>
    </source>
</evidence>
<evidence type="ECO:0000313" key="10">
    <source>
        <dbReference type="EMBL" id="KAK3918331.1"/>
    </source>
</evidence>
<keyword evidence="5 6" id="KW-0238">DNA-binding</keyword>
<dbReference type="InterPro" id="IPR027805">
    <property type="entry name" value="Transposase_HTH_dom"/>
</dbReference>
<dbReference type="PROSITE" id="PS50950">
    <property type="entry name" value="ZF_THAP"/>
    <property type="match status" value="1"/>
</dbReference>